<dbReference type="GeneID" id="94424309"/>
<gene>
    <name evidence="5" type="ORF">CSUI_000891</name>
</gene>
<dbReference type="CDD" id="cd23163">
    <property type="entry name" value="Prefoldin_2"/>
    <property type="match status" value="1"/>
</dbReference>
<evidence type="ECO:0000313" key="6">
    <source>
        <dbReference type="Proteomes" id="UP000221165"/>
    </source>
</evidence>
<dbReference type="EMBL" id="MIGC01000356">
    <property type="protein sequence ID" value="PHJ25242.1"/>
    <property type="molecule type" value="Genomic_DNA"/>
</dbReference>
<accession>A0A2C6LEF7</accession>
<dbReference type="Pfam" id="PF01920">
    <property type="entry name" value="Prefoldin_2"/>
    <property type="match status" value="1"/>
</dbReference>
<evidence type="ECO:0000256" key="2">
    <source>
        <dbReference type="ARBA" id="ARBA00023186"/>
    </source>
</evidence>
<dbReference type="RefSeq" id="XP_067926914.1">
    <property type="nucleotide sequence ID" value="XM_068061098.1"/>
</dbReference>
<comment type="caution">
    <text evidence="5">The sequence shown here is derived from an EMBL/GenBank/DDBJ whole genome shotgun (WGS) entry which is preliminary data.</text>
</comment>
<dbReference type="InterPro" id="IPR027235">
    <property type="entry name" value="PFD2"/>
</dbReference>
<evidence type="ECO:0000256" key="1">
    <source>
        <dbReference type="ARBA" id="ARBA00008045"/>
    </source>
</evidence>
<evidence type="ECO:0000256" key="3">
    <source>
        <dbReference type="SAM" id="Coils"/>
    </source>
</evidence>
<keyword evidence="6" id="KW-1185">Reference proteome</keyword>
<name>A0A2C6LEF7_9APIC</name>
<dbReference type="InterPro" id="IPR002777">
    <property type="entry name" value="PFD_beta-like"/>
</dbReference>
<dbReference type="GO" id="GO:0016272">
    <property type="term" value="C:prefoldin complex"/>
    <property type="evidence" value="ECO:0007669"/>
    <property type="project" value="InterPro"/>
</dbReference>
<feature type="coiled-coil region" evidence="3">
    <location>
        <begin position="20"/>
        <end position="54"/>
    </location>
</feature>
<reference evidence="5 6" key="1">
    <citation type="journal article" date="2017" name="Int. J. Parasitol.">
        <title>The genome of the protozoan parasite Cystoisospora suis and a reverse vaccinology approach to identify vaccine candidates.</title>
        <authorList>
            <person name="Palmieri N."/>
            <person name="Shrestha A."/>
            <person name="Ruttkowski B."/>
            <person name="Beck T."/>
            <person name="Vogl C."/>
            <person name="Tomley F."/>
            <person name="Blake D.P."/>
            <person name="Joachim A."/>
        </authorList>
    </citation>
    <scope>NUCLEOTIDE SEQUENCE [LARGE SCALE GENOMIC DNA]</scope>
    <source>
        <strain evidence="5 6">Wien I</strain>
    </source>
</reference>
<sequence length="160" mass="17218">MAISASSSADSDCPPTAADIEAKKLSVPEVQQALQRLEREKLVLANKIQELQQDVSEHKLVLDAFAKVTADRKCYRMVGGVLVERSVAEVKPALEDHKQKVEATLEILEKNFNVLLKTHSAYTEKYLQLTGQAAPTSSSDVGATPGTAEKKSVGSAGILV</sequence>
<dbReference type="GO" id="GO:0051082">
    <property type="term" value="F:unfolded protein binding"/>
    <property type="evidence" value="ECO:0007669"/>
    <property type="project" value="InterPro"/>
</dbReference>
<dbReference type="PANTHER" id="PTHR13303">
    <property type="entry name" value="PREFOLDIN SUBUNIT 2"/>
    <property type="match status" value="1"/>
</dbReference>
<keyword evidence="3" id="KW-0175">Coiled coil</keyword>
<comment type="similarity">
    <text evidence="1">Belongs to the prefoldin subunit beta family.</text>
</comment>
<dbReference type="InterPro" id="IPR009053">
    <property type="entry name" value="Prefoldin"/>
</dbReference>
<keyword evidence="2" id="KW-0143">Chaperone</keyword>
<protein>
    <submittedName>
        <fullName evidence="5">Prefoldin subunit 2</fullName>
    </submittedName>
</protein>
<dbReference type="GO" id="GO:0006457">
    <property type="term" value="P:protein folding"/>
    <property type="evidence" value="ECO:0007669"/>
    <property type="project" value="InterPro"/>
</dbReference>
<dbReference type="VEuPathDB" id="ToxoDB:CSUI_000891"/>
<dbReference type="OrthoDB" id="29646at2759"/>
<dbReference type="Proteomes" id="UP000221165">
    <property type="component" value="Unassembled WGS sequence"/>
</dbReference>
<proteinExistence type="inferred from homology"/>
<organism evidence="5 6">
    <name type="scientific">Cystoisospora suis</name>
    <dbReference type="NCBI Taxonomy" id="483139"/>
    <lineage>
        <taxon>Eukaryota</taxon>
        <taxon>Sar</taxon>
        <taxon>Alveolata</taxon>
        <taxon>Apicomplexa</taxon>
        <taxon>Conoidasida</taxon>
        <taxon>Coccidia</taxon>
        <taxon>Eucoccidiorida</taxon>
        <taxon>Eimeriorina</taxon>
        <taxon>Sarcocystidae</taxon>
        <taxon>Cystoisospora</taxon>
    </lineage>
</organism>
<dbReference type="AlphaFoldDB" id="A0A2C6LEF7"/>
<dbReference type="Gene3D" id="1.10.287.370">
    <property type="match status" value="1"/>
</dbReference>
<evidence type="ECO:0000313" key="5">
    <source>
        <dbReference type="EMBL" id="PHJ25242.1"/>
    </source>
</evidence>
<evidence type="ECO:0000256" key="4">
    <source>
        <dbReference type="SAM" id="MobiDB-lite"/>
    </source>
</evidence>
<feature type="coiled-coil region" evidence="3">
    <location>
        <begin position="91"/>
        <end position="118"/>
    </location>
</feature>
<feature type="region of interest" description="Disordered" evidence="4">
    <location>
        <begin position="134"/>
        <end position="160"/>
    </location>
</feature>
<dbReference type="SUPFAM" id="SSF46579">
    <property type="entry name" value="Prefoldin"/>
    <property type="match status" value="1"/>
</dbReference>